<protein>
    <recommendedName>
        <fullName evidence="6">ParB/Sulfiredoxin domain-containing protein</fullName>
    </recommendedName>
</protein>
<dbReference type="EMBL" id="BPMS01000002">
    <property type="protein sequence ID" value="GIZ87531.1"/>
    <property type="molecule type" value="Genomic_DNA"/>
</dbReference>
<evidence type="ECO:0000313" key="5">
    <source>
        <dbReference type="Proteomes" id="UP000887228"/>
    </source>
</evidence>
<feature type="region of interest" description="Disordered" evidence="1">
    <location>
        <begin position="255"/>
        <end position="297"/>
    </location>
</feature>
<dbReference type="Proteomes" id="UP000887228">
    <property type="component" value="Unassembled WGS sequence"/>
</dbReference>
<evidence type="ECO:0000313" key="2">
    <source>
        <dbReference type="EMBL" id="GIZ87531.1"/>
    </source>
</evidence>
<dbReference type="AlphaFoldDB" id="A0AA37CDT0"/>
<evidence type="ECO:0000313" key="3">
    <source>
        <dbReference type="EMBL" id="GIZ91662.1"/>
    </source>
</evidence>
<organism evidence="2 4">
    <name type="scientific">Aquipseudomonas alcaligenes</name>
    <name type="common">Pseudomonas alcaligenes</name>
    <dbReference type="NCBI Taxonomy" id="43263"/>
    <lineage>
        <taxon>Bacteria</taxon>
        <taxon>Pseudomonadati</taxon>
        <taxon>Pseudomonadota</taxon>
        <taxon>Gammaproteobacteria</taxon>
        <taxon>Pseudomonadales</taxon>
        <taxon>Pseudomonadaceae</taxon>
        <taxon>Aquipseudomonas</taxon>
    </lineage>
</organism>
<proteinExistence type="predicted"/>
<evidence type="ECO:0000313" key="4">
    <source>
        <dbReference type="Proteomes" id="UP000887212"/>
    </source>
</evidence>
<name>A0AA37CDT0_AQUAC</name>
<dbReference type="EMBL" id="BPMT01000002">
    <property type="protein sequence ID" value="GIZ91662.1"/>
    <property type="molecule type" value="Genomic_DNA"/>
</dbReference>
<evidence type="ECO:0000256" key="1">
    <source>
        <dbReference type="SAM" id="MobiDB-lite"/>
    </source>
</evidence>
<sequence>MDEENPRHDKINGQREILNWHVEHLGSKLILLMRSLAENGQSDIDKVLVTPVREVADKYVVKEGNRRVAALKLLHDPSLCDDELFRRRIESVNVSDQLSFDIDCVNIKDQRRVAWLMGLRHLGEQGGVGTSKWGAVEKDRHTQDVLGGNRYWRSLYFIDYAKAHGLITDQQAARLNDRITTLDRLISNKDFKSTLGVVYKDRNVVLVIPEDIHRLLLGSVLEQISLPDFRVKEVYDSDNKFDFLTRVVEQAKLAQEKTVPGSVGKSGPEEGSPGAKDPAHSPNPATADQGTKSAQEEKAKLIEKQLPKKTRKDPDPAKRDKLFIGSITIPSVESKCSRLYNQIDSLKLSEHGLVVACAARALVDISMQIYIEEFSLDAADKKNRFGQISLPDMIKICAEHLFSSGHISKDLKGSILSGEVSNPNSFASPQALHSFLHGRYQNSMEGLKAAWESCYEELLRSAWRAVKANKGQA</sequence>
<dbReference type="RefSeq" id="WP_203789133.1">
    <property type="nucleotide sequence ID" value="NZ_AP024354.1"/>
</dbReference>
<reference evidence="2 5" key="1">
    <citation type="submission" date="2021-07" db="EMBL/GenBank/DDBJ databases">
        <title>Whole genome sequencing of carbapenem-resistant Pseudomonas spp. isolated in Japan.</title>
        <authorList>
            <person name="Suzuki M."/>
            <person name="Maehana S."/>
            <person name="Kitasato H."/>
        </authorList>
    </citation>
    <scope>NUCLEOTIDE SEQUENCE</scope>
    <source>
        <strain evidence="2">KAM435</strain>
        <strain evidence="3 5">KAM436</strain>
    </source>
</reference>
<evidence type="ECO:0008006" key="6">
    <source>
        <dbReference type="Google" id="ProtNLM"/>
    </source>
</evidence>
<accession>A0AA37CDT0</accession>
<comment type="caution">
    <text evidence="2">The sequence shown here is derived from an EMBL/GenBank/DDBJ whole genome shotgun (WGS) entry which is preliminary data.</text>
</comment>
<gene>
    <name evidence="2" type="ORF">KAM435_08580</name>
    <name evidence="3" type="ORF">KAM436_06300</name>
</gene>
<dbReference type="Proteomes" id="UP000887212">
    <property type="component" value="Unassembled WGS sequence"/>
</dbReference>
<feature type="compositionally biased region" description="Polar residues" evidence="1">
    <location>
        <begin position="283"/>
        <end position="293"/>
    </location>
</feature>